<dbReference type="InterPro" id="IPR002173">
    <property type="entry name" value="Carboh/pur_kinase_PfkB_CS"/>
</dbReference>
<dbReference type="SUPFAM" id="SSF53613">
    <property type="entry name" value="Ribokinase-like"/>
    <property type="match status" value="1"/>
</dbReference>
<feature type="domain" description="Carbohydrate kinase PfkB" evidence="4">
    <location>
        <begin position="84"/>
        <end position="348"/>
    </location>
</feature>
<dbReference type="Proteomes" id="UP000010478">
    <property type="component" value="Chromosome"/>
</dbReference>
<evidence type="ECO:0000259" key="4">
    <source>
        <dbReference type="Pfam" id="PF00294"/>
    </source>
</evidence>
<evidence type="ECO:0000256" key="3">
    <source>
        <dbReference type="ARBA" id="ARBA00022777"/>
    </source>
</evidence>
<dbReference type="PROSITE" id="PS00584">
    <property type="entry name" value="PFKB_KINASES_2"/>
    <property type="match status" value="1"/>
</dbReference>
<dbReference type="InterPro" id="IPR011611">
    <property type="entry name" value="PfkB_dom"/>
</dbReference>
<dbReference type="EC" id="2.7.1.20" evidence="5"/>
<dbReference type="InterPro" id="IPR052700">
    <property type="entry name" value="Carb_kinase_PfkB-like"/>
</dbReference>
<evidence type="ECO:0000256" key="1">
    <source>
        <dbReference type="ARBA" id="ARBA00010688"/>
    </source>
</evidence>
<dbReference type="CDD" id="cd01168">
    <property type="entry name" value="adenosine_kinase"/>
    <property type="match status" value="1"/>
</dbReference>
<dbReference type="InterPro" id="IPR029056">
    <property type="entry name" value="Ribokinase-like"/>
</dbReference>
<keyword evidence="3 5" id="KW-0418">Kinase</keyword>
<evidence type="ECO:0000313" key="5">
    <source>
        <dbReference type="EMBL" id="AFZ10121.1"/>
    </source>
</evidence>
<dbReference type="eggNOG" id="COG0524">
    <property type="taxonomic scope" value="Bacteria"/>
</dbReference>
<dbReference type="PATRIC" id="fig|179408.3.peg.7387"/>
<dbReference type="EMBL" id="CP003614">
    <property type="protein sequence ID" value="AFZ10121.1"/>
    <property type="molecule type" value="Genomic_DNA"/>
</dbReference>
<sequence length="363" mass="39143">MLSRSRFIIELRVSVNPKAAMTENNQAKNNQDSRSVDVFGVGNALVDILALVEDEFVLGHGLNRGGMTLMNSERQGGILHDLEHNSLQMRSGGSAANTMIGLAQSGGKAYYSGKVAKDTNGEFYRQDLLAAGIDFNVHPAAESNGPTGTCVVLTTPDAERTMCTNLGVSTTLAATDIDVDRLAHCKYSYVEGYLWDAPDPRKASIETMEQSKRLGVKVAFTFSDGFLVDRFADDFHKVVSEYCDVIFCNSDEVRSFFKEESLEECARKMSEISDLAFITNGEKGCMVVENKQIVDVAGFPVKAIDTVGAGDAFAGGVLFGITNGLSSTQAARWGNFLASLVVQIHGPRLEGSQAHLLSEVISG</sequence>
<dbReference type="PANTHER" id="PTHR43320">
    <property type="entry name" value="SUGAR KINASE"/>
    <property type="match status" value="1"/>
</dbReference>
<dbReference type="HOGENOM" id="CLU_027634_5_1_3"/>
<dbReference type="Gene3D" id="3.40.1190.20">
    <property type="match status" value="1"/>
</dbReference>
<reference evidence="5 6" key="1">
    <citation type="submission" date="2012-05" db="EMBL/GenBank/DDBJ databases">
        <title>Finished chromosome of genome of Oscillatoria sp. PCC 7112.</title>
        <authorList>
            <consortium name="US DOE Joint Genome Institute"/>
            <person name="Gugger M."/>
            <person name="Coursin T."/>
            <person name="Rippka R."/>
            <person name="Tandeau De Marsac N."/>
            <person name="Huntemann M."/>
            <person name="Wei C.-L."/>
            <person name="Han J."/>
            <person name="Detter J.C."/>
            <person name="Han C."/>
            <person name="Tapia R."/>
            <person name="Davenport K."/>
            <person name="Daligault H."/>
            <person name="Erkkila T."/>
            <person name="Gu W."/>
            <person name="Munk A.C.C."/>
            <person name="Teshima H."/>
            <person name="Xu Y."/>
            <person name="Chain P."/>
            <person name="Chen A."/>
            <person name="Krypides N."/>
            <person name="Mavromatis K."/>
            <person name="Markowitz V."/>
            <person name="Szeto E."/>
            <person name="Ivanova N."/>
            <person name="Mikhailova N."/>
            <person name="Ovchinnikova G."/>
            <person name="Pagani I."/>
            <person name="Pati A."/>
            <person name="Goodwin L."/>
            <person name="Peters L."/>
            <person name="Pitluck S."/>
            <person name="Woyke T."/>
            <person name="Kerfeld C."/>
        </authorList>
    </citation>
    <scope>NUCLEOTIDE SEQUENCE [LARGE SCALE GENOMIC DNA]</scope>
    <source>
        <strain evidence="5 6">PCC 7112</strain>
    </source>
</reference>
<keyword evidence="6" id="KW-1185">Reference proteome</keyword>
<dbReference type="GO" id="GO:0004001">
    <property type="term" value="F:adenosine kinase activity"/>
    <property type="evidence" value="ECO:0007669"/>
    <property type="project" value="UniProtKB-EC"/>
</dbReference>
<dbReference type="AlphaFoldDB" id="K9VQB8"/>
<proteinExistence type="inferred from homology"/>
<comment type="similarity">
    <text evidence="1">Belongs to the carbohydrate kinase PfkB family.</text>
</comment>
<accession>K9VQB8</accession>
<name>K9VQB8_9CYAN</name>
<gene>
    <name evidence="5" type="ORF">Osc7112_5923</name>
</gene>
<organism evidence="5 6">
    <name type="scientific">Phormidium nigroviride PCC 7112</name>
    <dbReference type="NCBI Taxonomy" id="179408"/>
    <lineage>
        <taxon>Bacteria</taxon>
        <taxon>Bacillati</taxon>
        <taxon>Cyanobacteriota</taxon>
        <taxon>Cyanophyceae</taxon>
        <taxon>Oscillatoriophycideae</taxon>
        <taxon>Oscillatoriales</taxon>
        <taxon>Oscillatoriaceae</taxon>
        <taxon>Phormidium</taxon>
    </lineage>
</organism>
<dbReference type="Pfam" id="PF00294">
    <property type="entry name" value="PfkB"/>
    <property type="match status" value="1"/>
</dbReference>
<dbReference type="STRING" id="179408.Osc7112_5923"/>
<evidence type="ECO:0000256" key="2">
    <source>
        <dbReference type="ARBA" id="ARBA00022679"/>
    </source>
</evidence>
<dbReference type="PANTHER" id="PTHR43320:SF3">
    <property type="entry name" value="CARBOHYDRATE KINASE PFKB DOMAIN-CONTAINING PROTEIN"/>
    <property type="match status" value="1"/>
</dbReference>
<protein>
    <submittedName>
        <fullName evidence="5">Adenosine kinase</fullName>
        <ecNumber evidence="5">2.7.1.20</ecNumber>
    </submittedName>
</protein>
<keyword evidence="2 5" id="KW-0808">Transferase</keyword>
<dbReference type="KEGG" id="oni:Osc7112_5923"/>
<evidence type="ECO:0000313" key="6">
    <source>
        <dbReference type="Proteomes" id="UP000010478"/>
    </source>
</evidence>